<gene>
    <name evidence="1" type="ORF">QFC20_007578</name>
</gene>
<protein>
    <submittedName>
        <fullName evidence="1">Uncharacterized protein</fullName>
    </submittedName>
</protein>
<dbReference type="Proteomes" id="UP001230649">
    <property type="component" value="Unassembled WGS sequence"/>
</dbReference>
<sequence>MPHPIPVLPMPSSGQPTMRSGDDDDAEATTKANKWIAGTWSQGIDLSLYHRKGKFTAQEEKLVEDAITEYLAAQGYNREHDLLRILLGDDTSEAGHDETRVSDGANGGTRPKTRTSYKDKAKFVQAIARNTPGRRLTTVKSFIERKYAPNARKSPSIAQKKMQTLATDLIYQREINFPALQPSGCGGCDAESISGSLSDPTGPRPGYSDDSELVKVAMPPETSAEFDSREIMIDPVLLALDAPTPHNA</sequence>
<evidence type="ECO:0000313" key="1">
    <source>
        <dbReference type="EMBL" id="KAJ9091684.1"/>
    </source>
</evidence>
<comment type="caution">
    <text evidence="1">The sequence shown here is derived from an EMBL/GenBank/DDBJ whole genome shotgun (WGS) entry which is preliminary data.</text>
</comment>
<organism evidence="1 2">
    <name type="scientific">Naganishia adeliensis</name>
    <dbReference type="NCBI Taxonomy" id="92952"/>
    <lineage>
        <taxon>Eukaryota</taxon>
        <taxon>Fungi</taxon>
        <taxon>Dikarya</taxon>
        <taxon>Basidiomycota</taxon>
        <taxon>Agaricomycotina</taxon>
        <taxon>Tremellomycetes</taxon>
        <taxon>Filobasidiales</taxon>
        <taxon>Filobasidiaceae</taxon>
        <taxon>Naganishia</taxon>
    </lineage>
</organism>
<keyword evidence="2" id="KW-1185">Reference proteome</keyword>
<accession>A0ACC2UXL3</accession>
<evidence type="ECO:0000313" key="2">
    <source>
        <dbReference type="Proteomes" id="UP001230649"/>
    </source>
</evidence>
<reference evidence="1" key="1">
    <citation type="submission" date="2023-04" db="EMBL/GenBank/DDBJ databases">
        <title>Draft Genome sequencing of Naganishia species isolated from polar environments using Oxford Nanopore Technology.</title>
        <authorList>
            <person name="Leo P."/>
            <person name="Venkateswaran K."/>
        </authorList>
    </citation>
    <scope>NUCLEOTIDE SEQUENCE</scope>
    <source>
        <strain evidence="1">MNA-CCFEE 5262</strain>
    </source>
</reference>
<name>A0ACC2UXL3_9TREE</name>
<dbReference type="EMBL" id="JASBWS010000194">
    <property type="protein sequence ID" value="KAJ9091684.1"/>
    <property type="molecule type" value="Genomic_DNA"/>
</dbReference>
<proteinExistence type="predicted"/>